<dbReference type="RefSeq" id="WP_179918683.1">
    <property type="nucleotide sequence ID" value="NZ_CP058909.1"/>
</dbReference>
<accession>A0A7D5PAU7</accession>
<dbReference type="EMBL" id="CP058909">
    <property type="protein sequence ID" value="QLH83641.1"/>
    <property type="molecule type" value="Genomic_DNA"/>
</dbReference>
<reference evidence="1 2" key="1">
    <citation type="submission" date="2020-07" db="EMBL/GenBank/DDBJ databases">
        <title>Halosimplex litoreum sp. nov. and Halosimplex rubrum sp. nov., isolated from different salt environments.</title>
        <authorList>
            <person name="Cui H."/>
        </authorList>
    </citation>
    <scope>NUCLEOTIDE SEQUENCE [LARGE SCALE GENOMIC DNA]</scope>
    <source>
        <strain evidence="1 2">R2</strain>
    </source>
</reference>
<dbReference type="KEGG" id="hpel:HZS54_19280"/>
<dbReference type="OrthoDB" id="346423at2157"/>
<sequence>MSLESYLTRDEKPTDGYEENGCKWVVSDQRVMKYRKGSGTEEVFHDLSLDKITSIGVVRTGREAG</sequence>
<evidence type="ECO:0000313" key="2">
    <source>
        <dbReference type="Proteomes" id="UP000509346"/>
    </source>
</evidence>
<protein>
    <submittedName>
        <fullName evidence="1">Uncharacterized protein</fullName>
    </submittedName>
</protein>
<proteinExistence type="predicted"/>
<dbReference type="AlphaFoldDB" id="A0A7D5PAU7"/>
<dbReference type="GeneID" id="56084779"/>
<dbReference type="Proteomes" id="UP000509346">
    <property type="component" value="Chromosome"/>
</dbReference>
<evidence type="ECO:0000313" key="1">
    <source>
        <dbReference type="EMBL" id="QLH83641.1"/>
    </source>
</evidence>
<organism evidence="1 2">
    <name type="scientific">Halosimplex pelagicum</name>
    <dbReference type="NCBI Taxonomy" id="869886"/>
    <lineage>
        <taxon>Archaea</taxon>
        <taxon>Methanobacteriati</taxon>
        <taxon>Methanobacteriota</taxon>
        <taxon>Stenosarchaea group</taxon>
        <taxon>Halobacteria</taxon>
        <taxon>Halobacteriales</taxon>
        <taxon>Haloarculaceae</taxon>
        <taxon>Halosimplex</taxon>
    </lineage>
</organism>
<gene>
    <name evidence="1" type="ORF">HZS54_19280</name>
</gene>
<keyword evidence="2" id="KW-1185">Reference proteome</keyword>
<name>A0A7D5PAU7_9EURY</name>